<dbReference type="EMBL" id="GL378329">
    <property type="protein sequence ID" value="EFJ50885.1"/>
    <property type="molecule type" value="Genomic_DNA"/>
</dbReference>
<keyword evidence="15" id="KW-1185">Reference proteome</keyword>
<dbReference type="STRING" id="3068.D8TNR2"/>
<evidence type="ECO:0000259" key="12">
    <source>
        <dbReference type="PROSITE" id="PS51194"/>
    </source>
</evidence>
<dbReference type="Pfam" id="PF08147">
    <property type="entry name" value="DBP10CT"/>
    <property type="match status" value="1"/>
</dbReference>
<dbReference type="InterPro" id="IPR011545">
    <property type="entry name" value="DEAD/DEAH_box_helicase_dom"/>
</dbReference>
<dbReference type="SMART" id="SM00490">
    <property type="entry name" value="HELICc"/>
    <property type="match status" value="1"/>
</dbReference>
<dbReference type="PANTHER" id="PTHR47959:SF8">
    <property type="entry name" value="RNA HELICASE"/>
    <property type="match status" value="1"/>
</dbReference>
<dbReference type="KEGG" id="vcn:VOLCADRAFT_103677"/>
<dbReference type="Pfam" id="PF00270">
    <property type="entry name" value="DEAD"/>
    <property type="match status" value="1"/>
</dbReference>
<protein>
    <recommendedName>
        <fullName evidence="2">RNA helicase</fullName>
        <ecNumber evidence="2">3.6.4.13</ecNumber>
    </recommendedName>
</protein>
<feature type="compositionally biased region" description="Gly residues" evidence="10">
    <location>
        <begin position="738"/>
        <end position="747"/>
    </location>
</feature>
<dbReference type="PROSITE" id="PS51194">
    <property type="entry name" value="HELICASE_CTER"/>
    <property type="match status" value="1"/>
</dbReference>
<evidence type="ECO:0000259" key="13">
    <source>
        <dbReference type="PROSITE" id="PS51195"/>
    </source>
</evidence>
<evidence type="ECO:0000256" key="10">
    <source>
        <dbReference type="SAM" id="MobiDB-lite"/>
    </source>
</evidence>
<dbReference type="OrthoDB" id="10261375at2759"/>
<reference evidence="14 15" key="1">
    <citation type="journal article" date="2010" name="Science">
        <title>Genomic analysis of organismal complexity in the multicellular green alga Volvox carteri.</title>
        <authorList>
            <person name="Prochnik S.E."/>
            <person name="Umen J."/>
            <person name="Nedelcu A.M."/>
            <person name="Hallmann A."/>
            <person name="Miller S.M."/>
            <person name="Nishii I."/>
            <person name="Ferris P."/>
            <person name="Kuo A."/>
            <person name="Mitros T."/>
            <person name="Fritz-Laylin L.K."/>
            <person name="Hellsten U."/>
            <person name="Chapman J."/>
            <person name="Simakov O."/>
            <person name="Rensing S.A."/>
            <person name="Terry A."/>
            <person name="Pangilinan J."/>
            <person name="Kapitonov V."/>
            <person name="Jurka J."/>
            <person name="Salamov A."/>
            <person name="Shapiro H."/>
            <person name="Schmutz J."/>
            <person name="Grimwood J."/>
            <person name="Lindquist E."/>
            <person name="Lucas S."/>
            <person name="Grigoriev I.V."/>
            <person name="Schmitt R."/>
            <person name="Kirk D."/>
            <person name="Rokhsar D.S."/>
        </authorList>
    </citation>
    <scope>NUCLEOTIDE SEQUENCE [LARGE SCALE GENOMIC DNA]</scope>
    <source>
        <strain evidence="15">f. Nagariensis / Eve</strain>
    </source>
</reference>
<feature type="domain" description="DEAD-box RNA helicase Q" evidence="13">
    <location>
        <begin position="45"/>
        <end position="73"/>
    </location>
</feature>
<dbReference type="InterPro" id="IPR014001">
    <property type="entry name" value="Helicase_ATP-bd"/>
</dbReference>
<proteinExistence type="inferred from homology"/>
<dbReference type="GO" id="GO:0005829">
    <property type="term" value="C:cytosol"/>
    <property type="evidence" value="ECO:0007669"/>
    <property type="project" value="TreeGrafter"/>
</dbReference>
<dbReference type="PANTHER" id="PTHR47959">
    <property type="entry name" value="ATP-DEPENDENT RNA HELICASE RHLE-RELATED"/>
    <property type="match status" value="1"/>
</dbReference>
<feature type="region of interest" description="Disordered" evidence="10">
    <location>
        <begin position="869"/>
        <end position="1004"/>
    </location>
</feature>
<dbReference type="Pfam" id="PF00271">
    <property type="entry name" value="Helicase_C"/>
    <property type="match status" value="1"/>
</dbReference>
<dbReference type="InterPro" id="IPR027417">
    <property type="entry name" value="P-loop_NTPase"/>
</dbReference>
<dbReference type="GeneID" id="9621009"/>
<dbReference type="InterPro" id="IPR050079">
    <property type="entry name" value="DEAD_box_RNA_helicase"/>
</dbReference>
<dbReference type="GO" id="GO:0005524">
    <property type="term" value="F:ATP binding"/>
    <property type="evidence" value="ECO:0007669"/>
    <property type="project" value="UniProtKB-KW"/>
</dbReference>
<sequence length="1338" mass="146481">MESDGDDLGGGPQEVIDFGFQDEEKKIGGRRAKKLKEEKRKMKAGSFDTMGFAPEVLRAIKRKGYRLPTPIQRKAMPLIMQGLDVVGMARTGSGKTAAFVLPMIHRHVGNGARVAVSLHVPGSASCICACERVPKSTDADVHRHGWANEASELKQHSIKAGARAVILAPTRELALQTHKTVRELARFTDLRTACLVGGDSMEVQFEELAANPDIIVATPGRLAHHLEEVEGLSLRSVEYCVCDEADRMFEMGFIIQVSELLRKMSPARQTLLFSATMPATLAEFAQAGLNAPQLVRLDTERRISPQLGLAFFTCRMEDKVAALLHLVREVVPAKQLTILFTATRHHAEFLYNLLLKEGVDAACVFGSMDQTARKIHVAKFRGGRCHLLVTTDVAARGIDIPLIDNVINFDFPPKPELFVHRVGRAARMGRSGTAYSLLTRDELPYLLDLHLYLSRSVKPAPLVPEAGPLPADEAADAAALVAAAAANSEDSTYGTLPAVVLDPLIEHVREVVASAADLDGMQRTLANAWGMYCKTRPQPSAQSVRRARALAKEGVHPLLLALLPKTKYTQIENEVALAQFTERLKTFRPTATVFEAEIARVKSTFTNPLLLEGGSASLGRGGKSTDVMATKRAAHAHIIEKERQKKMRLMAPEEQRGDQQDPKEKADDKRRTTTRGSAGPEEDTGEEEEADGGCSDDDDADVDDDLGTSDGGREDEDEDEDNEDEGDDGRQVKAGQAGPSGRGGGGRDSAKQAAAAAAAFGDGVASEGRFRDPSLYISHVRDGRHRDEAFDVETRVAELQAAVLDLTAEDQQGMTDSKRRYHWDKRSKKYVLRSTEDTQRKGRKLRNEAGKVVQVKEGERGELYRKWSKAHHKRVAAAGDEEDTERGGSGGLGGRFDRKNRHTNFRRGSSPGTGADAGGRGGKSGRGGRGGKGGDQPKGARNAGLKTEDQVRKERKKGERRKAWLALKQQQGGKGKGGDDRGSRGGGGRGGPARAGRGGGLGNERVRTKAAGFWDRVFGTFKKDSEDVLARNKLREASRELLQMLCATEAPDLLRIDELLDAIAEGQPFMETSLGGGPWVVRYTRGKPFLWNITYNTGRLLNGRNRAAQEFDPATRSAVNLLEINGPNNRIEAYGTYEPVDDSPMTPKTIRAKINSGRLFLGTWELQLSIFGTGYFDVMYVDESLRVFRSNGRFAVQAKKGPPLITAEEDLAAFGFKLSDIVRTPLGITATVIGVKYESADDKSTGRVWVKYENGHEAPLEPKLNAGFMSALGYRKCSEADHIRRDVGMHMAEQKKQDEERKVVEEVLRCKEQGLPIPEHLLPKPKTTKKKTDAKKKK</sequence>
<keyword evidence="3" id="KW-0547">Nucleotide-binding</keyword>
<keyword evidence="7" id="KW-0694">RNA-binding</keyword>
<evidence type="ECO:0000256" key="5">
    <source>
        <dbReference type="ARBA" id="ARBA00022806"/>
    </source>
</evidence>
<evidence type="ECO:0000256" key="4">
    <source>
        <dbReference type="ARBA" id="ARBA00022801"/>
    </source>
</evidence>
<feature type="compositionally biased region" description="Gly residues" evidence="10">
    <location>
        <begin position="984"/>
        <end position="1002"/>
    </location>
</feature>
<dbReference type="InterPro" id="IPR014014">
    <property type="entry name" value="RNA_helicase_DEAD_Q_motif"/>
</dbReference>
<dbReference type="eggNOG" id="KOG0337">
    <property type="taxonomic scope" value="Eukaryota"/>
</dbReference>
<dbReference type="CDD" id="cd18787">
    <property type="entry name" value="SF2_C_DEAD"/>
    <property type="match status" value="1"/>
</dbReference>
<keyword evidence="4" id="KW-0378">Hydrolase</keyword>
<dbReference type="FunCoup" id="D8TNR2">
    <property type="interactions" value="1657"/>
</dbReference>
<dbReference type="GO" id="GO:0016887">
    <property type="term" value="F:ATP hydrolysis activity"/>
    <property type="evidence" value="ECO:0007669"/>
    <property type="project" value="RHEA"/>
</dbReference>
<dbReference type="PROSITE" id="PS51195">
    <property type="entry name" value="Q_MOTIF"/>
    <property type="match status" value="1"/>
</dbReference>
<comment type="similarity">
    <text evidence="1">Belongs to the DEAD box helicase family. DDX54/DBP10 subfamily.</text>
</comment>
<evidence type="ECO:0000259" key="11">
    <source>
        <dbReference type="PROSITE" id="PS51192"/>
    </source>
</evidence>
<organism evidence="15">
    <name type="scientific">Volvox carteri f. nagariensis</name>
    <dbReference type="NCBI Taxonomy" id="3068"/>
    <lineage>
        <taxon>Eukaryota</taxon>
        <taxon>Viridiplantae</taxon>
        <taxon>Chlorophyta</taxon>
        <taxon>core chlorophytes</taxon>
        <taxon>Chlorophyceae</taxon>
        <taxon>CS clade</taxon>
        <taxon>Chlamydomonadales</taxon>
        <taxon>Volvocaceae</taxon>
        <taxon>Volvox</taxon>
    </lineage>
</organism>
<evidence type="ECO:0000313" key="15">
    <source>
        <dbReference type="Proteomes" id="UP000001058"/>
    </source>
</evidence>
<dbReference type="EC" id="3.6.4.13" evidence="2"/>
<dbReference type="SMART" id="SM00487">
    <property type="entry name" value="DEXDc"/>
    <property type="match status" value="1"/>
</dbReference>
<dbReference type="Gene3D" id="3.40.50.300">
    <property type="entry name" value="P-loop containing nucleotide triphosphate hydrolases"/>
    <property type="match status" value="2"/>
</dbReference>
<evidence type="ECO:0000256" key="9">
    <source>
        <dbReference type="PROSITE-ProRule" id="PRU00552"/>
    </source>
</evidence>
<evidence type="ECO:0000256" key="3">
    <source>
        <dbReference type="ARBA" id="ARBA00022741"/>
    </source>
</evidence>
<keyword evidence="5" id="KW-0347">Helicase</keyword>
<feature type="domain" description="Helicase ATP-binding" evidence="11">
    <location>
        <begin position="76"/>
        <end position="295"/>
    </location>
</feature>
<feature type="compositionally biased region" description="Basic and acidic residues" evidence="10">
    <location>
        <begin position="651"/>
        <end position="671"/>
    </location>
</feature>
<dbReference type="InParanoid" id="D8TNR2"/>
<dbReference type="Proteomes" id="UP000001058">
    <property type="component" value="Unassembled WGS sequence"/>
</dbReference>
<evidence type="ECO:0000256" key="7">
    <source>
        <dbReference type="ARBA" id="ARBA00022884"/>
    </source>
</evidence>
<accession>D8TNR2</accession>
<evidence type="ECO:0000313" key="14">
    <source>
        <dbReference type="EMBL" id="EFJ50885.1"/>
    </source>
</evidence>
<dbReference type="RefSeq" id="XP_002947897.1">
    <property type="nucleotide sequence ID" value="XM_002947851.1"/>
</dbReference>
<feature type="compositionally biased region" description="Acidic residues" evidence="10">
    <location>
        <begin position="680"/>
        <end position="727"/>
    </location>
</feature>
<dbReference type="GO" id="GO:0003723">
    <property type="term" value="F:RNA binding"/>
    <property type="evidence" value="ECO:0007669"/>
    <property type="project" value="UniProtKB-KW"/>
</dbReference>
<name>D8TNR2_VOLCA</name>
<feature type="compositionally biased region" description="Basic residues" evidence="10">
    <location>
        <begin position="1326"/>
        <end position="1338"/>
    </location>
</feature>
<gene>
    <name evidence="14" type="ORF">VOLCADRAFT_103677</name>
</gene>
<evidence type="ECO:0000256" key="6">
    <source>
        <dbReference type="ARBA" id="ARBA00022840"/>
    </source>
</evidence>
<evidence type="ECO:0000256" key="8">
    <source>
        <dbReference type="ARBA" id="ARBA00047984"/>
    </source>
</evidence>
<dbReference type="SUPFAM" id="SSF52540">
    <property type="entry name" value="P-loop containing nucleoside triphosphate hydrolases"/>
    <property type="match status" value="2"/>
</dbReference>
<feature type="region of interest" description="Disordered" evidence="10">
    <location>
        <begin position="641"/>
        <end position="772"/>
    </location>
</feature>
<dbReference type="SMART" id="SM01123">
    <property type="entry name" value="DBP10CT"/>
    <property type="match status" value="1"/>
</dbReference>
<evidence type="ECO:0000256" key="2">
    <source>
        <dbReference type="ARBA" id="ARBA00012552"/>
    </source>
</evidence>
<dbReference type="InterPro" id="IPR001650">
    <property type="entry name" value="Helicase_C-like"/>
</dbReference>
<dbReference type="GO" id="GO:0003724">
    <property type="term" value="F:RNA helicase activity"/>
    <property type="evidence" value="ECO:0007669"/>
    <property type="project" value="UniProtKB-EC"/>
</dbReference>
<keyword evidence="6" id="KW-0067">ATP-binding</keyword>
<feature type="region of interest" description="Disordered" evidence="10">
    <location>
        <begin position="1315"/>
        <end position="1338"/>
    </location>
</feature>
<dbReference type="PROSITE" id="PS51192">
    <property type="entry name" value="HELICASE_ATP_BIND_1"/>
    <property type="match status" value="1"/>
</dbReference>
<dbReference type="InterPro" id="IPR012541">
    <property type="entry name" value="DBP10_C"/>
</dbReference>
<feature type="compositionally biased region" description="Gly residues" evidence="10">
    <location>
        <begin position="915"/>
        <end position="936"/>
    </location>
</feature>
<feature type="domain" description="Helicase C-terminal" evidence="12">
    <location>
        <begin position="322"/>
        <end position="468"/>
    </location>
</feature>
<feature type="short sequence motif" description="Q motif" evidence="9">
    <location>
        <begin position="45"/>
        <end position="73"/>
    </location>
</feature>
<dbReference type="GO" id="GO:0005634">
    <property type="term" value="C:nucleus"/>
    <property type="evidence" value="ECO:0007669"/>
    <property type="project" value="InterPro"/>
</dbReference>
<feature type="region of interest" description="Disordered" evidence="10">
    <location>
        <begin position="1"/>
        <end position="22"/>
    </location>
</feature>
<comment type="catalytic activity">
    <reaction evidence="8">
        <text>ATP + H2O = ADP + phosphate + H(+)</text>
        <dbReference type="Rhea" id="RHEA:13065"/>
        <dbReference type="ChEBI" id="CHEBI:15377"/>
        <dbReference type="ChEBI" id="CHEBI:15378"/>
        <dbReference type="ChEBI" id="CHEBI:30616"/>
        <dbReference type="ChEBI" id="CHEBI:43474"/>
        <dbReference type="ChEBI" id="CHEBI:456216"/>
        <dbReference type="EC" id="3.6.4.13"/>
    </reaction>
</comment>
<evidence type="ECO:0000256" key="1">
    <source>
        <dbReference type="ARBA" id="ARBA00010379"/>
    </source>
</evidence>